<gene>
    <name evidence="10" type="ORF">IAA07_08300</name>
</gene>
<dbReference type="Pfam" id="PF00005">
    <property type="entry name" value="ABC_tran"/>
    <property type="match status" value="2"/>
</dbReference>
<dbReference type="Proteomes" id="UP000823900">
    <property type="component" value="Unassembled WGS sequence"/>
</dbReference>
<evidence type="ECO:0000256" key="2">
    <source>
        <dbReference type="ARBA" id="ARBA00022448"/>
    </source>
</evidence>
<dbReference type="GO" id="GO:0005524">
    <property type="term" value="F:ATP binding"/>
    <property type="evidence" value="ECO:0007669"/>
    <property type="project" value="UniProtKB-KW"/>
</dbReference>
<dbReference type="PANTHER" id="PTHR43790">
    <property type="entry name" value="CARBOHYDRATE TRANSPORT ATP-BINDING PROTEIN MG119-RELATED"/>
    <property type="match status" value="1"/>
</dbReference>
<proteinExistence type="predicted"/>
<evidence type="ECO:0000313" key="10">
    <source>
        <dbReference type="EMBL" id="HJA71560.1"/>
    </source>
</evidence>
<sequence length="508" mass="56401">MGILEMKHISKAFSGVYANEDISLSVEKGEIHALLGENGAGKTTLMNILFGIYSADEGEIFWKGEKVHFSSPKAAIESGIGMVHQHFSLVQKLSVLDNIILGMDTGFKALDRKQAREKILNLAGKYGLKVNPDALINHLSVGQQQRVEILKALYRDVDLLILDEPTGVLTPSETEHFFGVLRRLKEEGYAIIIITHRMSEIMSISDRVTILRDGKKIIDLVTAETNPSELSNYMIGRQLKSGFVMENKASDEETLCLKHVSIIKARQPEFLSDICLDIKKGEILGIAGVDGNGQKELAEAIAGVRKITEGTIWFEGKDITKTTVKQRFEMGISYVSDDRHADGLVLDMTLEDNVMLRDYDRQPYSKYSFLNEKLIREKAEKAIDEYKIKTSGTSKGDTVVRLMSGGNQQKVIIAREVSDSAKLVIASQPTRGLDIGATEFVRQVLMDHRNKGGSVLLISADLEEIVALSDRIAVMFGGRIMGVLDREHINMEKIGLMMGGITEEEIKE</sequence>
<dbReference type="CDD" id="cd03216">
    <property type="entry name" value="ABC_Carb_Monos_I"/>
    <property type="match status" value="1"/>
</dbReference>
<reference evidence="10" key="1">
    <citation type="journal article" date="2021" name="PeerJ">
        <title>Extensive microbial diversity within the chicken gut microbiome revealed by metagenomics and culture.</title>
        <authorList>
            <person name="Gilroy R."/>
            <person name="Ravi A."/>
            <person name="Getino M."/>
            <person name="Pursley I."/>
            <person name="Horton D.L."/>
            <person name="Alikhan N.F."/>
            <person name="Baker D."/>
            <person name="Gharbi K."/>
            <person name="Hall N."/>
            <person name="Watson M."/>
            <person name="Adriaenssens E.M."/>
            <person name="Foster-Nyarko E."/>
            <person name="Jarju S."/>
            <person name="Secka A."/>
            <person name="Antonio M."/>
            <person name="Oren A."/>
            <person name="Chaudhuri R.R."/>
            <person name="La Ragione R."/>
            <person name="Hildebrand F."/>
            <person name="Pallen M.J."/>
        </authorList>
    </citation>
    <scope>NUCLEOTIDE SEQUENCE</scope>
    <source>
        <strain evidence="10">CHK178-16964</strain>
    </source>
</reference>
<keyword evidence="8" id="KW-0472">Membrane</keyword>
<dbReference type="EMBL" id="DWZA01000072">
    <property type="protein sequence ID" value="HJA71560.1"/>
    <property type="molecule type" value="Genomic_DNA"/>
</dbReference>
<keyword evidence="7" id="KW-1278">Translocase</keyword>
<feature type="domain" description="ABC transporter" evidence="9">
    <location>
        <begin position="255"/>
        <end position="502"/>
    </location>
</feature>
<protein>
    <submittedName>
        <fullName evidence="10">ABC transporter ATP-binding protein</fullName>
    </submittedName>
</protein>
<keyword evidence="5" id="KW-0547">Nucleotide-binding</keyword>
<evidence type="ECO:0000256" key="5">
    <source>
        <dbReference type="ARBA" id="ARBA00022741"/>
    </source>
</evidence>
<dbReference type="PROSITE" id="PS00211">
    <property type="entry name" value="ABC_TRANSPORTER_1"/>
    <property type="match status" value="2"/>
</dbReference>
<dbReference type="GO" id="GO:0016887">
    <property type="term" value="F:ATP hydrolysis activity"/>
    <property type="evidence" value="ECO:0007669"/>
    <property type="project" value="InterPro"/>
</dbReference>
<feature type="domain" description="ABC transporter" evidence="9">
    <location>
        <begin position="4"/>
        <end position="238"/>
    </location>
</feature>
<dbReference type="Gene3D" id="3.40.50.300">
    <property type="entry name" value="P-loop containing nucleotide triphosphate hydrolases"/>
    <property type="match status" value="2"/>
</dbReference>
<dbReference type="InterPro" id="IPR003593">
    <property type="entry name" value="AAA+_ATPase"/>
</dbReference>
<dbReference type="SUPFAM" id="SSF52540">
    <property type="entry name" value="P-loop containing nucleoside triphosphate hydrolases"/>
    <property type="match status" value="2"/>
</dbReference>
<dbReference type="SMART" id="SM00382">
    <property type="entry name" value="AAA"/>
    <property type="match status" value="1"/>
</dbReference>
<evidence type="ECO:0000256" key="4">
    <source>
        <dbReference type="ARBA" id="ARBA00022737"/>
    </source>
</evidence>
<dbReference type="GO" id="GO:0005886">
    <property type="term" value="C:plasma membrane"/>
    <property type="evidence" value="ECO:0007669"/>
    <property type="project" value="UniProtKB-SubCell"/>
</dbReference>
<name>A0A9D2KPN7_9FIRM</name>
<keyword evidence="6 10" id="KW-0067">ATP-binding</keyword>
<evidence type="ECO:0000256" key="8">
    <source>
        <dbReference type="ARBA" id="ARBA00023136"/>
    </source>
</evidence>
<keyword evidence="2" id="KW-0813">Transport</keyword>
<dbReference type="CDD" id="cd03215">
    <property type="entry name" value="ABC_Carb_Monos_II"/>
    <property type="match status" value="1"/>
</dbReference>
<evidence type="ECO:0000256" key="3">
    <source>
        <dbReference type="ARBA" id="ARBA00022475"/>
    </source>
</evidence>
<keyword evidence="4" id="KW-0677">Repeat</keyword>
<keyword evidence="3" id="KW-1003">Cell membrane</keyword>
<comment type="subcellular location">
    <subcellularLocation>
        <location evidence="1">Cell membrane</location>
        <topology evidence="1">Peripheral membrane protein</topology>
    </subcellularLocation>
</comment>
<dbReference type="AlphaFoldDB" id="A0A9D2KPN7"/>
<dbReference type="PROSITE" id="PS50893">
    <property type="entry name" value="ABC_TRANSPORTER_2"/>
    <property type="match status" value="2"/>
</dbReference>
<evidence type="ECO:0000313" key="11">
    <source>
        <dbReference type="Proteomes" id="UP000823900"/>
    </source>
</evidence>
<dbReference type="InterPro" id="IPR027417">
    <property type="entry name" value="P-loop_NTPase"/>
</dbReference>
<accession>A0A9D2KPN7</accession>
<evidence type="ECO:0000259" key="9">
    <source>
        <dbReference type="PROSITE" id="PS50893"/>
    </source>
</evidence>
<evidence type="ECO:0000256" key="1">
    <source>
        <dbReference type="ARBA" id="ARBA00004202"/>
    </source>
</evidence>
<evidence type="ECO:0000256" key="6">
    <source>
        <dbReference type="ARBA" id="ARBA00022840"/>
    </source>
</evidence>
<dbReference type="InterPro" id="IPR050107">
    <property type="entry name" value="ABC_carbohydrate_import_ATPase"/>
</dbReference>
<dbReference type="PANTHER" id="PTHR43790:SF4">
    <property type="entry name" value="GUANOSINE IMPORT ATP-BINDING PROTEIN NUPO"/>
    <property type="match status" value="1"/>
</dbReference>
<organism evidence="10 11">
    <name type="scientific">Candidatus Lachnoclostridium stercoravium</name>
    <dbReference type="NCBI Taxonomy" id="2838633"/>
    <lineage>
        <taxon>Bacteria</taxon>
        <taxon>Bacillati</taxon>
        <taxon>Bacillota</taxon>
        <taxon>Clostridia</taxon>
        <taxon>Lachnospirales</taxon>
        <taxon>Lachnospiraceae</taxon>
    </lineage>
</organism>
<reference evidence="10" key="2">
    <citation type="submission" date="2021-04" db="EMBL/GenBank/DDBJ databases">
        <authorList>
            <person name="Gilroy R."/>
        </authorList>
    </citation>
    <scope>NUCLEOTIDE SEQUENCE</scope>
    <source>
        <strain evidence="10">CHK178-16964</strain>
    </source>
</reference>
<evidence type="ECO:0000256" key="7">
    <source>
        <dbReference type="ARBA" id="ARBA00022967"/>
    </source>
</evidence>
<dbReference type="FunFam" id="3.40.50.300:FF:000127">
    <property type="entry name" value="Ribose import ATP-binding protein RbsA"/>
    <property type="match status" value="1"/>
</dbReference>
<dbReference type="InterPro" id="IPR003439">
    <property type="entry name" value="ABC_transporter-like_ATP-bd"/>
</dbReference>
<comment type="caution">
    <text evidence="10">The sequence shown here is derived from an EMBL/GenBank/DDBJ whole genome shotgun (WGS) entry which is preliminary data.</text>
</comment>
<dbReference type="InterPro" id="IPR017871">
    <property type="entry name" value="ABC_transporter-like_CS"/>
</dbReference>